<dbReference type="InParanoid" id="B8M510"/>
<feature type="region of interest" description="Disordered" evidence="1">
    <location>
        <begin position="271"/>
        <end position="305"/>
    </location>
</feature>
<dbReference type="HOGENOM" id="CLU_018003_2_3_1"/>
<dbReference type="RefSeq" id="XP_002480050.1">
    <property type="nucleotide sequence ID" value="XM_002480005.1"/>
</dbReference>
<organism evidence="3 4">
    <name type="scientific">Talaromyces stipitatus (strain ATCC 10500 / CBS 375.48 / QM 6759 / NRRL 1006)</name>
    <name type="common">Penicillium stipitatum</name>
    <dbReference type="NCBI Taxonomy" id="441959"/>
    <lineage>
        <taxon>Eukaryota</taxon>
        <taxon>Fungi</taxon>
        <taxon>Dikarya</taxon>
        <taxon>Ascomycota</taxon>
        <taxon>Pezizomycotina</taxon>
        <taxon>Eurotiomycetes</taxon>
        <taxon>Eurotiomycetidae</taxon>
        <taxon>Eurotiales</taxon>
        <taxon>Trichocomaceae</taxon>
        <taxon>Talaromyces</taxon>
        <taxon>Talaromyces sect. Talaromyces</taxon>
    </lineage>
</organism>
<dbReference type="InterPro" id="IPR006073">
    <property type="entry name" value="GTP-bd"/>
</dbReference>
<feature type="compositionally biased region" description="Basic and acidic residues" evidence="1">
    <location>
        <begin position="286"/>
        <end position="302"/>
    </location>
</feature>
<dbReference type="CDD" id="cd00882">
    <property type="entry name" value="Ras_like_GTPase"/>
    <property type="match status" value="1"/>
</dbReference>
<evidence type="ECO:0000313" key="4">
    <source>
        <dbReference type="Proteomes" id="UP000001745"/>
    </source>
</evidence>
<dbReference type="InterPro" id="IPR027417">
    <property type="entry name" value="P-loop_NTPase"/>
</dbReference>
<evidence type="ECO:0000256" key="1">
    <source>
        <dbReference type="SAM" id="MobiDB-lite"/>
    </source>
</evidence>
<dbReference type="OMA" id="TELILIW"/>
<proteinExistence type="predicted"/>
<protein>
    <recommendedName>
        <fullName evidence="2">G domain-containing protein</fullName>
    </recommendedName>
</protein>
<keyword evidence="4" id="KW-1185">Reference proteome</keyword>
<dbReference type="OrthoDB" id="8954335at2759"/>
<sequence length="365" mass="43261">MDKDNSVVIIAVMGATGSGKSTFIQLVTGSKDVGVGDTLLSETKEVCEYHFSHKGINYILIDTPGFDGSYRSDIEVTELILIWLEKSMVSGRRLNGIIYLYRISDIRMGGSALRNTQMFRKLVGKDALQNVKLATVFWEQVPDKDVALAFRREKELRDLWGSMLEHGAQIVRLQNNRKSGLRFLEKFSEKAKVVLEDQNEIVNLGKLTEDTAALRELVKEVDDLERELKENLRLEKKRLEKDIERQKSRQQHEVRKLQAEMERNLEAQRQIERHRLTQEEEDAQGDYERKRMKLEADKERQERQRRREIKELEKRERGELKRRKRRAKRLNRYYQRQYVCIGYTPKRTCVKCRGKLTRRKYYYRE</sequence>
<dbReference type="eggNOG" id="ENOG502SMH7">
    <property type="taxonomic scope" value="Eukaryota"/>
</dbReference>
<evidence type="ECO:0000313" key="3">
    <source>
        <dbReference type="EMBL" id="EED19616.1"/>
    </source>
</evidence>
<evidence type="ECO:0000259" key="2">
    <source>
        <dbReference type="Pfam" id="PF01926"/>
    </source>
</evidence>
<dbReference type="PhylomeDB" id="B8M510"/>
<dbReference type="GO" id="GO:0005525">
    <property type="term" value="F:GTP binding"/>
    <property type="evidence" value="ECO:0007669"/>
    <property type="project" value="InterPro"/>
</dbReference>
<dbReference type="EMBL" id="EQ962654">
    <property type="protein sequence ID" value="EED19616.1"/>
    <property type="molecule type" value="Genomic_DNA"/>
</dbReference>
<dbReference type="GeneID" id="8099016"/>
<accession>B8M510</accession>
<reference evidence="4" key="1">
    <citation type="journal article" date="2015" name="Genome Announc.">
        <title>Genome sequence of the AIDS-associated pathogen Penicillium marneffei (ATCC18224) and its near taxonomic relative Talaromyces stipitatus (ATCC10500).</title>
        <authorList>
            <person name="Nierman W.C."/>
            <person name="Fedorova-Abrams N.D."/>
            <person name="Andrianopoulos A."/>
        </authorList>
    </citation>
    <scope>NUCLEOTIDE SEQUENCE [LARGE SCALE GENOMIC DNA]</scope>
    <source>
        <strain evidence="4">ATCC 10500 / CBS 375.48 / QM 6759 / NRRL 1006</strain>
    </source>
</reference>
<dbReference type="Pfam" id="PF01926">
    <property type="entry name" value="MMR_HSR1"/>
    <property type="match status" value="1"/>
</dbReference>
<dbReference type="VEuPathDB" id="FungiDB:TSTA_028970"/>
<dbReference type="AlphaFoldDB" id="B8M510"/>
<dbReference type="Proteomes" id="UP000001745">
    <property type="component" value="Unassembled WGS sequence"/>
</dbReference>
<dbReference type="SUPFAM" id="SSF52540">
    <property type="entry name" value="P-loop containing nucleoside triphosphate hydrolases"/>
    <property type="match status" value="1"/>
</dbReference>
<feature type="domain" description="G" evidence="2">
    <location>
        <begin position="10"/>
        <end position="74"/>
    </location>
</feature>
<dbReference type="STRING" id="441959.B8M510"/>
<name>B8M510_TALSN</name>
<dbReference type="Gene3D" id="3.40.50.300">
    <property type="entry name" value="P-loop containing nucleotide triphosphate hydrolases"/>
    <property type="match status" value="1"/>
</dbReference>
<gene>
    <name evidence="3" type="ORF">TSTA_028970</name>
</gene>